<dbReference type="EMBL" id="JASJQH010007363">
    <property type="protein sequence ID" value="KAK9710117.1"/>
    <property type="molecule type" value="Genomic_DNA"/>
</dbReference>
<name>A0ABR2VYA6_9FUNG</name>
<feature type="compositionally biased region" description="Polar residues" evidence="10">
    <location>
        <begin position="27"/>
        <end position="40"/>
    </location>
</feature>
<feature type="domain" description="Histone deacetylase" evidence="11">
    <location>
        <begin position="62"/>
        <end position="358"/>
    </location>
</feature>
<reference evidence="13 14" key="1">
    <citation type="submission" date="2023-04" db="EMBL/GenBank/DDBJ databases">
        <title>Genome of Basidiobolus ranarum AG-B5.</title>
        <authorList>
            <person name="Stajich J.E."/>
            <person name="Carter-House D."/>
            <person name="Gryganskyi A."/>
        </authorList>
    </citation>
    <scope>NUCLEOTIDE SEQUENCE [LARGE SCALE GENOMIC DNA]</scope>
    <source>
        <strain evidence="13 14">AG-B5</strain>
    </source>
</reference>
<dbReference type="Pfam" id="PF00850">
    <property type="entry name" value="Hist_deacetyl"/>
    <property type="match status" value="1"/>
</dbReference>
<proteinExistence type="inferred from homology"/>
<protein>
    <recommendedName>
        <fullName evidence="3">histone deacetylase</fullName>
        <ecNumber evidence="3">3.5.1.98</ecNumber>
    </recommendedName>
</protein>
<sequence>MIRRNHRRLVVSDSESDSLESNNPSPQLSSYQQSNASNDSNTGLVYDVRMKFHRSIHNELDHPEDPRRIWRVYEALESTGCLEKCVRIPAREATDEEIRLVHSKEHHEEVASISDLTYKDLKTTASQYNSIYLNNESGFCARLSCGGVIELVDAVHTGKVRNGMAVVRPPGHHAEPDEPMGFCLYNNVAVAVRVLQQKHGVKKVLILDWDIHHGNGIQKAFIDDPDVLYISIHRYENAQFYPYSTAAAHYVVGEGPGVGKTVNIPWPCAGMGDADYLYVMNHIIMPIAREFSPEIVVVASGFDAAAGDDIGECFVTPSAYAHMTYLMKSISGGKLVLAMEGGYSLDAIGISALACFKVLLGEDPPLSLPMVPSPRCIETAHRVVHVQSDYWKSLQGSHLNIPIPGPEVVDTKKTVTPLRHDFLVRDLQLLELPLDNPEIPDCYKGEVYYSSGIYRANSLAIFIHDMNDTEQLSYDKTFMIDTFNRYAKTIKENSMELVDVNIPLKERFQDADKSVVNSLVQHIWERCVEVTTAKRILIISTGAGVDGVCHLISKKAKELQRQQRSVYFVMIPGSVVPSVEQSIAHWYYKHSYVLIHPVAKEDCQGEEFGNCHIYGVRTELPNVTLNRLHDQIWTRVTEHFALREQ</sequence>
<evidence type="ECO:0000259" key="12">
    <source>
        <dbReference type="Pfam" id="PF09757"/>
    </source>
</evidence>
<accession>A0ABR2VYA6</accession>
<evidence type="ECO:0000256" key="5">
    <source>
        <dbReference type="ARBA" id="ARBA00022801"/>
    </source>
</evidence>
<evidence type="ECO:0000256" key="10">
    <source>
        <dbReference type="SAM" id="MobiDB-lite"/>
    </source>
</evidence>
<keyword evidence="14" id="KW-1185">Reference proteome</keyword>
<dbReference type="Proteomes" id="UP001479436">
    <property type="component" value="Unassembled WGS sequence"/>
</dbReference>
<gene>
    <name evidence="13" type="primary">HDA1_5</name>
    <name evidence="13" type="ORF">K7432_008628</name>
</gene>
<feature type="domain" description="Arb2-like" evidence="12">
    <location>
        <begin position="422"/>
        <end position="595"/>
    </location>
</feature>
<dbReference type="InterPro" id="IPR023801">
    <property type="entry name" value="His_deacetylse_dom"/>
</dbReference>
<dbReference type="SUPFAM" id="SSF52768">
    <property type="entry name" value="Arginase/deacetylase"/>
    <property type="match status" value="1"/>
</dbReference>
<keyword evidence="4" id="KW-0678">Repressor</keyword>
<dbReference type="PANTHER" id="PTHR10625:SF5">
    <property type="entry name" value="HISTONE DEACETYLASE"/>
    <property type="match status" value="1"/>
</dbReference>
<comment type="subcellular location">
    <subcellularLocation>
        <location evidence="1">Nucleus</location>
    </subcellularLocation>
</comment>
<feature type="region of interest" description="Disordered" evidence="10">
    <location>
        <begin position="1"/>
        <end position="40"/>
    </location>
</feature>
<evidence type="ECO:0000256" key="8">
    <source>
        <dbReference type="ARBA" id="ARBA00023163"/>
    </source>
</evidence>
<keyword evidence="8" id="KW-0804">Transcription</keyword>
<evidence type="ECO:0000256" key="4">
    <source>
        <dbReference type="ARBA" id="ARBA00022491"/>
    </source>
</evidence>
<dbReference type="PRINTS" id="PR01270">
    <property type="entry name" value="HDASUPER"/>
</dbReference>
<evidence type="ECO:0000256" key="1">
    <source>
        <dbReference type="ARBA" id="ARBA00004123"/>
    </source>
</evidence>
<keyword evidence="7" id="KW-0805">Transcription regulation</keyword>
<evidence type="ECO:0000256" key="2">
    <source>
        <dbReference type="ARBA" id="ARBA00007738"/>
    </source>
</evidence>
<keyword evidence="6" id="KW-0156">Chromatin regulator</keyword>
<comment type="similarity">
    <text evidence="2">Belongs to the histone deacetylase family. HD type 2 subfamily.</text>
</comment>
<evidence type="ECO:0000256" key="3">
    <source>
        <dbReference type="ARBA" id="ARBA00012111"/>
    </source>
</evidence>
<evidence type="ECO:0000256" key="6">
    <source>
        <dbReference type="ARBA" id="ARBA00022853"/>
    </source>
</evidence>
<dbReference type="InterPro" id="IPR023696">
    <property type="entry name" value="Ureohydrolase_dom_sf"/>
</dbReference>
<dbReference type="InterPro" id="IPR000286">
    <property type="entry name" value="HDACs"/>
</dbReference>
<keyword evidence="5 13" id="KW-0378">Hydrolase</keyword>
<evidence type="ECO:0000259" key="11">
    <source>
        <dbReference type="Pfam" id="PF00850"/>
    </source>
</evidence>
<dbReference type="PANTHER" id="PTHR10625">
    <property type="entry name" value="HISTONE DEACETYLASE HDAC1-RELATED"/>
    <property type="match status" value="1"/>
</dbReference>
<keyword evidence="9" id="KW-0539">Nucleus</keyword>
<comment type="caution">
    <text evidence="13">The sequence shown here is derived from an EMBL/GenBank/DDBJ whole genome shotgun (WGS) entry which is preliminary data.</text>
</comment>
<dbReference type="EC" id="3.5.1.98" evidence="3"/>
<evidence type="ECO:0000313" key="13">
    <source>
        <dbReference type="EMBL" id="KAK9710117.1"/>
    </source>
</evidence>
<evidence type="ECO:0000256" key="7">
    <source>
        <dbReference type="ARBA" id="ARBA00023015"/>
    </source>
</evidence>
<dbReference type="Gene3D" id="3.40.800.20">
    <property type="entry name" value="Histone deacetylase domain"/>
    <property type="match status" value="1"/>
</dbReference>
<dbReference type="GO" id="GO:0141221">
    <property type="term" value="F:histone deacetylase activity, hydrolytic mechanism"/>
    <property type="evidence" value="ECO:0007669"/>
    <property type="project" value="UniProtKB-EC"/>
</dbReference>
<dbReference type="InterPro" id="IPR019154">
    <property type="entry name" value="Arb2-like_domain"/>
</dbReference>
<dbReference type="InterPro" id="IPR037138">
    <property type="entry name" value="His_deacetylse_dom_sf"/>
</dbReference>
<organism evidence="13 14">
    <name type="scientific">Basidiobolus ranarum</name>
    <dbReference type="NCBI Taxonomy" id="34480"/>
    <lineage>
        <taxon>Eukaryota</taxon>
        <taxon>Fungi</taxon>
        <taxon>Fungi incertae sedis</taxon>
        <taxon>Zoopagomycota</taxon>
        <taxon>Entomophthoromycotina</taxon>
        <taxon>Basidiobolomycetes</taxon>
        <taxon>Basidiobolales</taxon>
        <taxon>Basidiobolaceae</taxon>
        <taxon>Basidiobolus</taxon>
    </lineage>
</organism>
<evidence type="ECO:0000313" key="14">
    <source>
        <dbReference type="Proteomes" id="UP001479436"/>
    </source>
</evidence>
<dbReference type="Pfam" id="PF09757">
    <property type="entry name" value="Arb2-like"/>
    <property type="match status" value="1"/>
</dbReference>
<evidence type="ECO:0000256" key="9">
    <source>
        <dbReference type="ARBA" id="ARBA00023242"/>
    </source>
</evidence>